<accession>A0A0P1AHD5</accession>
<dbReference type="RefSeq" id="XP_024576522.1">
    <property type="nucleotide sequence ID" value="XM_024725779.1"/>
</dbReference>
<dbReference type="Proteomes" id="UP000054928">
    <property type="component" value="Unassembled WGS sequence"/>
</dbReference>
<dbReference type="EMBL" id="CCYD01000468">
    <property type="protein sequence ID" value="CEG40153.1"/>
    <property type="molecule type" value="Genomic_DNA"/>
</dbReference>
<keyword evidence="2" id="KW-1185">Reference proteome</keyword>
<sequence length="150" mass="17282">MRNVIWYDNVAIIKWRPQGWECNPGKSSIIPYSDLFLCSKFILDMKTLYVIPRDNSSFRNMQERRSSTNVFGNMEERRSNTVSKKKVKIIPVETLPPIILYQTLDINCVSCGVTNCGGSKKSQPGVRPLCQNHFKYFDKPRGWPHPGDVL</sequence>
<dbReference type="GeneID" id="36405421"/>
<organism evidence="1 2">
    <name type="scientific">Plasmopara halstedii</name>
    <name type="common">Downy mildew of sunflower</name>
    <dbReference type="NCBI Taxonomy" id="4781"/>
    <lineage>
        <taxon>Eukaryota</taxon>
        <taxon>Sar</taxon>
        <taxon>Stramenopiles</taxon>
        <taxon>Oomycota</taxon>
        <taxon>Peronosporomycetes</taxon>
        <taxon>Peronosporales</taxon>
        <taxon>Peronosporaceae</taxon>
        <taxon>Plasmopara</taxon>
    </lineage>
</organism>
<reference evidence="2" key="1">
    <citation type="submission" date="2014-09" db="EMBL/GenBank/DDBJ databases">
        <authorList>
            <person name="Sharma Rahul"/>
            <person name="Thines Marco"/>
        </authorList>
    </citation>
    <scope>NUCLEOTIDE SEQUENCE [LARGE SCALE GENOMIC DNA]</scope>
</reference>
<dbReference type="AlphaFoldDB" id="A0A0P1AHD5"/>
<name>A0A0P1AHD5_PLAHL</name>
<protein>
    <submittedName>
        <fullName evidence="1">Uncharacterized protein</fullName>
    </submittedName>
</protein>
<proteinExistence type="predicted"/>
<evidence type="ECO:0000313" key="2">
    <source>
        <dbReference type="Proteomes" id="UP000054928"/>
    </source>
</evidence>
<evidence type="ECO:0000313" key="1">
    <source>
        <dbReference type="EMBL" id="CEG40153.1"/>
    </source>
</evidence>